<organism evidence="2 3">
    <name type="scientific">Clostridium formicaceticum</name>
    <dbReference type="NCBI Taxonomy" id="1497"/>
    <lineage>
        <taxon>Bacteria</taxon>
        <taxon>Bacillati</taxon>
        <taxon>Bacillota</taxon>
        <taxon>Clostridia</taxon>
        <taxon>Eubacteriales</taxon>
        <taxon>Clostridiaceae</taxon>
        <taxon>Clostridium</taxon>
    </lineage>
</organism>
<name>A0AAC9RMD3_9CLOT</name>
<dbReference type="Proteomes" id="UP000192478">
    <property type="component" value="Chromosome"/>
</dbReference>
<feature type="compositionally biased region" description="Polar residues" evidence="1">
    <location>
        <begin position="30"/>
        <end position="43"/>
    </location>
</feature>
<evidence type="ECO:0000313" key="2">
    <source>
        <dbReference type="EMBL" id="ARE88015.1"/>
    </source>
</evidence>
<feature type="region of interest" description="Disordered" evidence="1">
    <location>
        <begin position="1"/>
        <end position="43"/>
    </location>
</feature>
<dbReference type="AlphaFoldDB" id="A0AAC9RMD3"/>
<proteinExistence type="predicted"/>
<sequence>MTDHIEKNEKNNEKINEEIKKTSEDKINKENNGISNKQSTKESSIQNSGCYNFLANLSNQANLTNAYSTSPFQANAIFVLVSPYYVEKFNLEGFDLNINIDDKGTVCINGEAFSTFEVKPGIKVFGISKRN</sequence>
<reference evidence="2 3" key="1">
    <citation type="submission" date="2017-03" db="EMBL/GenBank/DDBJ databases">
        <title>Complete sequence of Clostridium formicaceticum DSM 92.</title>
        <authorList>
            <person name="Poehlein A."/>
            <person name="Karl M."/>
            <person name="Bengelsdorf F.R."/>
            <person name="Duerre P."/>
            <person name="Daniel R."/>
        </authorList>
    </citation>
    <scope>NUCLEOTIDE SEQUENCE [LARGE SCALE GENOMIC DNA]</scope>
    <source>
        <strain evidence="2 3">DSM 92</strain>
    </source>
</reference>
<feature type="compositionally biased region" description="Basic and acidic residues" evidence="1">
    <location>
        <begin position="1"/>
        <end position="29"/>
    </location>
</feature>
<dbReference type="EMBL" id="CP020559">
    <property type="protein sequence ID" value="ARE88015.1"/>
    <property type="molecule type" value="Genomic_DNA"/>
</dbReference>
<evidence type="ECO:0000313" key="3">
    <source>
        <dbReference type="Proteomes" id="UP000192478"/>
    </source>
</evidence>
<gene>
    <name evidence="2" type="ORF">CLFO_24160</name>
</gene>
<accession>A0AAC9RMD3</accession>
<evidence type="ECO:0000256" key="1">
    <source>
        <dbReference type="SAM" id="MobiDB-lite"/>
    </source>
</evidence>
<dbReference type="RefSeq" id="WP_236904945.1">
    <property type="nucleotide sequence ID" value="NZ_CP017603.1"/>
</dbReference>
<protein>
    <submittedName>
        <fullName evidence="2">Uncharacterized protein</fullName>
    </submittedName>
</protein>